<gene>
    <name evidence="2" type="ORF">EVAR_58761_1</name>
</gene>
<proteinExistence type="predicted"/>
<comment type="caution">
    <text evidence="2">The sequence shown here is derived from an EMBL/GenBank/DDBJ whole genome shotgun (WGS) entry which is preliminary data.</text>
</comment>
<evidence type="ECO:0000313" key="2">
    <source>
        <dbReference type="EMBL" id="GBP85718.1"/>
    </source>
</evidence>
<evidence type="ECO:0000256" key="1">
    <source>
        <dbReference type="SAM" id="MobiDB-lite"/>
    </source>
</evidence>
<keyword evidence="3" id="KW-1185">Reference proteome</keyword>
<organism evidence="2 3">
    <name type="scientific">Eumeta variegata</name>
    <name type="common">Bagworm moth</name>
    <name type="synonym">Eumeta japonica</name>
    <dbReference type="NCBI Taxonomy" id="151549"/>
    <lineage>
        <taxon>Eukaryota</taxon>
        <taxon>Metazoa</taxon>
        <taxon>Ecdysozoa</taxon>
        <taxon>Arthropoda</taxon>
        <taxon>Hexapoda</taxon>
        <taxon>Insecta</taxon>
        <taxon>Pterygota</taxon>
        <taxon>Neoptera</taxon>
        <taxon>Endopterygota</taxon>
        <taxon>Lepidoptera</taxon>
        <taxon>Glossata</taxon>
        <taxon>Ditrysia</taxon>
        <taxon>Tineoidea</taxon>
        <taxon>Psychidae</taxon>
        <taxon>Oiketicinae</taxon>
        <taxon>Eumeta</taxon>
    </lineage>
</organism>
<feature type="region of interest" description="Disordered" evidence="1">
    <location>
        <begin position="103"/>
        <end position="126"/>
    </location>
</feature>
<feature type="compositionally biased region" description="Polar residues" evidence="1">
    <location>
        <begin position="17"/>
        <end position="27"/>
    </location>
</feature>
<dbReference type="AlphaFoldDB" id="A0A4C1ZD89"/>
<reference evidence="2 3" key="1">
    <citation type="journal article" date="2019" name="Commun. Biol.">
        <title>The bagworm genome reveals a unique fibroin gene that provides high tensile strength.</title>
        <authorList>
            <person name="Kono N."/>
            <person name="Nakamura H."/>
            <person name="Ohtoshi R."/>
            <person name="Tomita M."/>
            <person name="Numata K."/>
            <person name="Arakawa K."/>
        </authorList>
    </citation>
    <scope>NUCLEOTIDE SEQUENCE [LARGE SCALE GENOMIC DNA]</scope>
</reference>
<protein>
    <submittedName>
        <fullName evidence="2">Uncharacterized protein</fullName>
    </submittedName>
</protein>
<sequence>MRKFALSFIPTQDAFTDNESAVGNSPNRRLSDLASSSSRYKSLHGNRLGISKVTLISRSRTAGATASIIELLDIPRGIVRALQYWQRVERLQYWYRLVPSAVDAPPPVPKSPCGRRRVKTTELDRG</sequence>
<accession>A0A4C1ZD89</accession>
<feature type="region of interest" description="Disordered" evidence="1">
    <location>
        <begin position="17"/>
        <end position="37"/>
    </location>
</feature>
<dbReference type="Proteomes" id="UP000299102">
    <property type="component" value="Unassembled WGS sequence"/>
</dbReference>
<evidence type="ECO:0000313" key="3">
    <source>
        <dbReference type="Proteomes" id="UP000299102"/>
    </source>
</evidence>
<dbReference type="EMBL" id="BGZK01001754">
    <property type="protein sequence ID" value="GBP85718.1"/>
    <property type="molecule type" value="Genomic_DNA"/>
</dbReference>
<name>A0A4C1ZD89_EUMVA</name>